<dbReference type="Proteomes" id="UP001174677">
    <property type="component" value="Chromosome 7"/>
</dbReference>
<feature type="compositionally biased region" description="Basic and acidic residues" evidence="1">
    <location>
        <begin position="434"/>
        <end position="460"/>
    </location>
</feature>
<gene>
    <name evidence="2" type="ORF">P3X46_012372</name>
</gene>
<feature type="region of interest" description="Disordered" evidence="1">
    <location>
        <begin position="416"/>
        <end position="460"/>
    </location>
</feature>
<keyword evidence="3" id="KW-1185">Reference proteome</keyword>
<sequence length="460" mass="51292">MQKDTKSKCTSSSHHLLLDNAKNRLNDLQERFFNLQAARKEGRVSDVAILEEQVYQSLREWKADLDAPSPASSVLGGSLGTFSDDVGRLLQLCEEEDDATSVLAEQSVPKPEPTAQNLNTGHFTAFEDGYLPGSDTQIHNFHGFDQSNSASLALQNIVVNTSDMNTFLDCHQFILDEGFNQGLSFGNSDSKKFGRSAEIINQPINPRPSAFMGPQCALWDCTRPAQGSEWFEDYCSSFHATLALNEGPPGMTPVLRPRGISLKDNLLFNALSAKKQGKNVGIPHCEGGASMKSPWNATELFDLCLLDGETIREWLFFDKPRRAFESGSRKQRSLPDYSGRGWHESRKQVIKEFGGQKRSYYMDPQPPGCYEWHLYEYEVNNYDDCALYRLELKLVDEKKTQRGKVMKDSLADLQKKMGKLTADNTGDSSPSTEGRTKVDKKANAEDVDPSQDRKTSGAGS</sequence>
<proteinExistence type="predicted"/>
<comment type="caution">
    <text evidence="2">The sequence shown here is derived from an EMBL/GenBank/DDBJ whole genome shotgun (WGS) entry which is preliminary data.</text>
</comment>
<organism evidence="2 3">
    <name type="scientific">Hevea brasiliensis</name>
    <name type="common">Para rubber tree</name>
    <name type="synonym">Siphonia brasiliensis</name>
    <dbReference type="NCBI Taxonomy" id="3981"/>
    <lineage>
        <taxon>Eukaryota</taxon>
        <taxon>Viridiplantae</taxon>
        <taxon>Streptophyta</taxon>
        <taxon>Embryophyta</taxon>
        <taxon>Tracheophyta</taxon>
        <taxon>Spermatophyta</taxon>
        <taxon>Magnoliopsida</taxon>
        <taxon>eudicotyledons</taxon>
        <taxon>Gunneridae</taxon>
        <taxon>Pentapetalae</taxon>
        <taxon>rosids</taxon>
        <taxon>fabids</taxon>
        <taxon>Malpighiales</taxon>
        <taxon>Euphorbiaceae</taxon>
        <taxon>Crotonoideae</taxon>
        <taxon>Micrandreae</taxon>
        <taxon>Hevea</taxon>
    </lineage>
</organism>
<dbReference type="InterPro" id="IPR039277">
    <property type="entry name" value="VOZ1/VOZ2"/>
</dbReference>
<evidence type="ECO:0000313" key="3">
    <source>
        <dbReference type="Proteomes" id="UP001174677"/>
    </source>
</evidence>
<dbReference type="PANTHER" id="PTHR33873">
    <property type="entry name" value="TRANSCRIPTION FACTOR VOZ1"/>
    <property type="match status" value="1"/>
</dbReference>
<accession>A0ABQ9MA04</accession>
<evidence type="ECO:0000313" key="2">
    <source>
        <dbReference type="EMBL" id="KAJ9177122.1"/>
    </source>
</evidence>
<dbReference type="EMBL" id="JARPOI010000007">
    <property type="protein sequence ID" value="KAJ9177122.1"/>
    <property type="molecule type" value="Genomic_DNA"/>
</dbReference>
<dbReference type="PANTHER" id="PTHR33873:SF15">
    <property type="entry name" value="TRANSCRIPTION FACTOR VOZ2"/>
    <property type="match status" value="1"/>
</dbReference>
<name>A0ABQ9MA04_HEVBR</name>
<reference evidence="2" key="1">
    <citation type="journal article" date="2023" name="Plant Biotechnol. J.">
        <title>Chromosome-level wild Hevea brasiliensis genome provides new tools for genomic-assisted breeding and valuable loci to elevate rubber yield.</title>
        <authorList>
            <person name="Cheng H."/>
            <person name="Song X."/>
            <person name="Hu Y."/>
            <person name="Wu T."/>
            <person name="Yang Q."/>
            <person name="An Z."/>
            <person name="Feng S."/>
            <person name="Deng Z."/>
            <person name="Wu W."/>
            <person name="Zeng X."/>
            <person name="Tu M."/>
            <person name="Wang X."/>
            <person name="Huang H."/>
        </authorList>
    </citation>
    <scope>NUCLEOTIDE SEQUENCE</scope>
    <source>
        <strain evidence="2">MT/VB/25A 57/8</strain>
    </source>
</reference>
<evidence type="ECO:0000256" key="1">
    <source>
        <dbReference type="SAM" id="MobiDB-lite"/>
    </source>
</evidence>
<protein>
    <submittedName>
        <fullName evidence="2">Uncharacterized protein</fullName>
    </submittedName>
</protein>
<feature type="compositionally biased region" description="Polar residues" evidence="1">
    <location>
        <begin position="422"/>
        <end position="433"/>
    </location>
</feature>